<dbReference type="PANTHER" id="PTHR33116">
    <property type="entry name" value="REVERSE TRANSCRIPTASE ZINC-BINDING DOMAIN-CONTAINING PROTEIN-RELATED-RELATED"/>
    <property type="match status" value="1"/>
</dbReference>
<dbReference type="Proteomes" id="UP000694864">
    <property type="component" value="Chromosome 6"/>
</dbReference>
<evidence type="ECO:0000259" key="2">
    <source>
        <dbReference type="Pfam" id="PF00078"/>
    </source>
</evidence>
<evidence type="ECO:0000313" key="6">
    <source>
        <dbReference type="RefSeq" id="XP_010518579.1"/>
    </source>
</evidence>
<dbReference type="InterPro" id="IPR002156">
    <property type="entry name" value="RNaseH_domain"/>
</dbReference>
<gene>
    <name evidence="6" type="primary">LOC104793852</name>
</gene>
<reference evidence="6" key="2">
    <citation type="submission" date="2025-08" db="UniProtKB">
        <authorList>
            <consortium name="RefSeq"/>
        </authorList>
    </citation>
    <scope>IDENTIFICATION</scope>
    <source>
        <tissue evidence="6">Leaf</tissue>
    </source>
</reference>
<evidence type="ECO:0000256" key="1">
    <source>
        <dbReference type="SAM" id="MobiDB-lite"/>
    </source>
</evidence>
<evidence type="ECO:0000259" key="3">
    <source>
        <dbReference type="Pfam" id="PF13456"/>
    </source>
</evidence>
<organism evidence="5 6">
    <name type="scientific">Camelina sativa</name>
    <name type="common">False flax</name>
    <name type="synonym">Myagrum sativum</name>
    <dbReference type="NCBI Taxonomy" id="90675"/>
    <lineage>
        <taxon>Eukaryota</taxon>
        <taxon>Viridiplantae</taxon>
        <taxon>Streptophyta</taxon>
        <taxon>Embryophyta</taxon>
        <taxon>Tracheophyta</taxon>
        <taxon>Spermatophyta</taxon>
        <taxon>Magnoliopsida</taxon>
        <taxon>eudicotyledons</taxon>
        <taxon>Gunneridae</taxon>
        <taxon>Pentapetalae</taxon>
        <taxon>rosids</taxon>
        <taxon>malvids</taxon>
        <taxon>Brassicales</taxon>
        <taxon>Brassicaceae</taxon>
        <taxon>Camelineae</taxon>
        <taxon>Camelina</taxon>
    </lineage>
</organism>
<dbReference type="InterPro" id="IPR026960">
    <property type="entry name" value="RVT-Znf"/>
</dbReference>
<evidence type="ECO:0000313" key="5">
    <source>
        <dbReference type="Proteomes" id="UP000694864"/>
    </source>
</evidence>
<reference evidence="5" key="1">
    <citation type="journal article" date="2014" name="Nat. Commun.">
        <title>The emerging biofuel crop Camelina sativa retains a highly undifferentiated hexaploid genome structure.</title>
        <authorList>
            <person name="Kagale S."/>
            <person name="Koh C."/>
            <person name="Nixon J."/>
            <person name="Bollina V."/>
            <person name="Clarke W.E."/>
            <person name="Tuteja R."/>
            <person name="Spillane C."/>
            <person name="Robinson S.J."/>
            <person name="Links M.G."/>
            <person name="Clarke C."/>
            <person name="Higgins E.E."/>
            <person name="Huebert T."/>
            <person name="Sharpe A.G."/>
            <person name="Parkin I.A."/>
        </authorList>
    </citation>
    <scope>NUCLEOTIDE SEQUENCE [LARGE SCALE GENOMIC DNA]</scope>
    <source>
        <strain evidence="5">cv. DH55</strain>
    </source>
</reference>
<feature type="region of interest" description="Disordered" evidence="1">
    <location>
        <begin position="1"/>
        <end position="84"/>
    </location>
</feature>
<feature type="domain" description="Reverse transcriptase zinc-binding" evidence="4">
    <location>
        <begin position="803"/>
        <end position="866"/>
    </location>
</feature>
<dbReference type="PANTHER" id="PTHR33116:SF86">
    <property type="entry name" value="REVERSE TRANSCRIPTASE DOMAIN-CONTAINING PROTEIN"/>
    <property type="match status" value="1"/>
</dbReference>
<dbReference type="CDD" id="cd01650">
    <property type="entry name" value="RT_nLTR_like"/>
    <property type="match status" value="1"/>
</dbReference>
<dbReference type="SUPFAM" id="SSF56672">
    <property type="entry name" value="DNA/RNA polymerases"/>
    <property type="match status" value="1"/>
</dbReference>
<accession>A0ABM0ZPA4</accession>
<feature type="domain" description="Reverse transcriptase" evidence="2">
    <location>
        <begin position="302"/>
        <end position="519"/>
    </location>
</feature>
<dbReference type="Pfam" id="PF13966">
    <property type="entry name" value="zf-RVT"/>
    <property type="match status" value="1"/>
</dbReference>
<dbReference type="InterPro" id="IPR000477">
    <property type="entry name" value="RT_dom"/>
</dbReference>
<feature type="domain" description="RNase H type-1" evidence="3">
    <location>
        <begin position="952"/>
        <end position="1067"/>
    </location>
</feature>
<feature type="compositionally biased region" description="Basic residues" evidence="1">
    <location>
        <begin position="41"/>
        <end position="56"/>
    </location>
</feature>
<dbReference type="Pfam" id="PF00078">
    <property type="entry name" value="RVT_1"/>
    <property type="match status" value="1"/>
</dbReference>
<dbReference type="GeneID" id="104793852"/>
<dbReference type="Pfam" id="PF13456">
    <property type="entry name" value="RVT_3"/>
    <property type="match status" value="1"/>
</dbReference>
<proteinExistence type="predicted"/>
<feature type="compositionally biased region" description="Basic and acidic residues" evidence="1">
    <location>
        <begin position="70"/>
        <end position="84"/>
    </location>
</feature>
<dbReference type="RefSeq" id="XP_010518579.1">
    <property type="nucleotide sequence ID" value="XM_010520277.1"/>
</dbReference>
<sequence length="1098" mass="125032">MTRLSEPIQSRSAVSAAPSQHGHGSVFQASFSAGSTGPKGKFGKKRRRPNQWHRKAQALAEGSATSQTSKGEEGEVETSGKRKAIDEALVSSKVAKRDAMKVVPNGEPPKQAISAWKRNTNQNSKERISQLRHRLEEEGEKLYPNFHYMKTLRWDLAAVYREEELFWKQQSKEKWLREGHQNTRFFHGSVQRRRVQNRILSLLDVNGIEQFSEGSKGEIAVEYFCGLFARTNPDMIAESLNGLLPRVTNQMNDDLTRDVTAEEIRLAAFSIRGDSTPGADGMSRHFYQHYWDTVGTQVVEEIVSKVMCNRLNRFLPEIVSDIQVAFVSGRLISDNILLAHEMVHALRTNPNCDLEFLAIKTDMSKAYDRVEWSFLEELLLRLVLVNGASYGFIKPERVLRQGDPLSPFLFILCAEALVHIMNRAELEGRLTCLRLTPFIPSIQHLLFADDSLFLCRATFQECSEFLACLQLYGRTSGQEINFQKSTITFGKKMDPYMKRIVGLFTGIEQEEGTSKYLGLPECFSGSKRALLNFITDRLKSRLGGWYEKTLSLGGKEVLLKSVAIALPVYAMSCFRLTKHQCHLITSTMASFWWKESEDKHKMHWVSWEKLCASKESGGLGFKDIGRFNQALLAKQAWRLLDSPTSLLARVYKAKYYADTSLLKATIGYRPSYAWRSIMFGRELLEKGVMKSIGDGKSTNIWLDRWIFDESPRRPFNREMQIDLNLKVSTLITSEGGWNTCILHRLFPPDDVIKIQPFPPELSISDKYVWAYTTDGKYSVKSGTWQLNSEISNGILIPEEVQMVNDIKAKIWKIPTKPKIRLFLWRTLSGALAVAECLRRHGIQMNPICQECHIEEETIAHLMTRGDIPADYRNDIPWILWEIWKAQNGLIWSGRMQDPDVLLAGELENAAVWLRQRTMTLQDNIGDEQRGSGRIGRWFKPAPGVLKCNIHCAWINDRYYCGGAWILWDDAGNTKFHARDAFPPRVNRISAELGCLLWCLQNLCTLQINSCEVWMDCQAALSALEDPLSWPKYRSQVNKIAGVIQGMGVVQFKLSSPKANSLARDISHSVTRDGRLSSYLSLGGPSWLHDWIEEERRGT</sequence>
<name>A0ABM0ZPA4_CAMSA</name>
<keyword evidence="5" id="KW-1185">Reference proteome</keyword>
<dbReference type="InterPro" id="IPR043502">
    <property type="entry name" value="DNA/RNA_pol_sf"/>
</dbReference>
<protein>
    <submittedName>
        <fullName evidence="6">Uncharacterized protein LOC104793852</fullName>
    </submittedName>
</protein>
<evidence type="ECO:0000259" key="4">
    <source>
        <dbReference type="Pfam" id="PF13966"/>
    </source>
</evidence>